<evidence type="ECO:0000256" key="8">
    <source>
        <dbReference type="ARBA" id="ARBA00023136"/>
    </source>
</evidence>
<evidence type="ECO:0000256" key="5">
    <source>
        <dbReference type="ARBA" id="ARBA00022989"/>
    </source>
</evidence>
<keyword evidence="2 11" id="KW-0813">Transport</keyword>
<keyword evidence="10 11" id="KW-0407">Ion channel</keyword>
<evidence type="ECO:0000256" key="6">
    <source>
        <dbReference type="ARBA" id="ARBA00023053"/>
    </source>
</evidence>
<evidence type="ECO:0000256" key="9">
    <source>
        <dbReference type="ARBA" id="ARBA00023201"/>
    </source>
</evidence>
<sequence>MDLKECASEGSMESLQPSSLQIFASTSTFHGIRYIFTYGPLTMRRCLWTVAFAGCLGLLVVESSERVAYYFSYDHVTKVDEVVAHSLIFPAVTICNLNEYRFSRLTTNDLFHAGELLALLDVNGHILEPQQADPVVLATLQEKTHFKQSKPKLFSMREFIDRVGHDLKDMMLYCKYKGQECTHRDFKTVSMHTFPKSMVPDFSWLFGEAYHI</sequence>
<gene>
    <name evidence="12" type="ORF">NDU88_003205</name>
</gene>
<dbReference type="GO" id="GO:0005886">
    <property type="term" value="C:plasma membrane"/>
    <property type="evidence" value="ECO:0007669"/>
    <property type="project" value="TreeGrafter"/>
</dbReference>
<reference evidence="12" key="1">
    <citation type="journal article" date="2022" name="bioRxiv">
        <title>Sequencing and chromosome-scale assembly of the giantPleurodeles waltlgenome.</title>
        <authorList>
            <person name="Brown T."/>
            <person name="Elewa A."/>
            <person name="Iarovenko S."/>
            <person name="Subramanian E."/>
            <person name="Araus A.J."/>
            <person name="Petzold A."/>
            <person name="Susuki M."/>
            <person name="Suzuki K.-i.T."/>
            <person name="Hayashi T."/>
            <person name="Toyoda A."/>
            <person name="Oliveira C."/>
            <person name="Osipova E."/>
            <person name="Leigh N.D."/>
            <person name="Simon A."/>
            <person name="Yun M.H."/>
        </authorList>
    </citation>
    <scope>NUCLEOTIDE SEQUENCE</scope>
    <source>
        <strain evidence="12">20211129_DDA</strain>
        <tissue evidence="12">Liver</tissue>
    </source>
</reference>
<dbReference type="GO" id="GO:0015280">
    <property type="term" value="F:ligand-gated sodium channel activity"/>
    <property type="evidence" value="ECO:0007669"/>
    <property type="project" value="TreeGrafter"/>
</dbReference>
<keyword evidence="5" id="KW-1133">Transmembrane helix</keyword>
<name>A0AAV7Q8C3_PLEWA</name>
<dbReference type="AlphaFoldDB" id="A0AAV7Q8C3"/>
<dbReference type="PANTHER" id="PTHR11690:SF128">
    <property type="entry name" value="ACID-SENSING ION CHANNEL 2"/>
    <property type="match status" value="1"/>
</dbReference>
<dbReference type="PRINTS" id="PR01078">
    <property type="entry name" value="AMINACHANNEL"/>
</dbReference>
<keyword evidence="7 11" id="KW-0406">Ion transport</keyword>
<keyword evidence="6" id="KW-0915">Sodium</keyword>
<dbReference type="Pfam" id="PF00858">
    <property type="entry name" value="ASC"/>
    <property type="match status" value="1"/>
</dbReference>
<evidence type="ECO:0000256" key="7">
    <source>
        <dbReference type="ARBA" id="ARBA00023065"/>
    </source>
</evidence>
<evidence type="ECO:0000256" key="1">
    <source>
        <dbReference type="ARBA" id="ARBA00004141"/>
    </source>
</evidence>
<keyword evidence="9 11" id="KW-0739">Sodium transport</keyword>
<keyword evidence="4 11" id="KW-0812">Transmembrane</keyword>
<proteinExistence type="inferred from homology"/>
<protein>
    <submittedName>
        <fullName evidence="12">Uncharacterized protein</fullName>
    </submittedName>
</protein>
<evidence type="ECO:0000256" key="4">
    <source>
        <dbReference type="ARBA" id="ARBA00022692"/>
    </source>
</evidence>
<keyword evidence="3 11" id="KW-0894">Sodium channel</keyword>
<evidence type="ECO:0000256" key="11">
    <source>
        <dbReference type="RuleBase" id="RU000679"/>
    </source>
</evidence>
<accession>A0AAV7Q8C3</accession>
<comment type="subcellular location">
    <subcellularLocation>
        <location evidence="1">Membrane</location>
        <topology evidence="1">Multi-pass membrane protein</topology>
    </subcellularLocation>
</comment>
<evidence type="ECO:0000256" key="10">
    <source>
        <dbReference type="ARBA" id="ARBA00023303"/>
    </source>
</evidence>
<evidence type="ECO:0000313" key="13">
    <source>
        <dbReference type="Proteomes" id="UP001066276"/>
    </source>
</evidence>
<keyword evidence="13" id="KW-1185">Reference proteome</keyword>
<organism evidence="12 13">
    <name type="scientific">Pleurodeles waltl</name>
    <name type="common">Iberian ribbed newt</name>
    <dbReference type="NCBI Taxonomy" id="8319"/>
    <lineage>
        <taxon>Eukaryota</taxon>
        <taxon>Metazoa</taxon>
        <taxon>Chordata</taxon>
        <taxon>Craniata</taxon>
        <taxon>Vertebrata</taxon>
        <taxon>Euteleostomi</taxon>
        <taxon>Amphibia</taxon>
        <taxon>Batrachia</taxon>
        <taxon>Caudata</taxon>
        <taxon>Salamandroidea</taxon>
        <taxon>Salamandridae</taxon>
        <taxon>Pleurodelinae</taxon>
        <taxon>Pleurodeles</taxon>
    </lineage>
</organism>
<dbReference type="Proteomes" id="UP001066276">
    <property type="component" value="Chromosome 6"/>
</dbReference>
<comment type="caution">
    <text evidence="12">The sequence shown here is derived from an EMBL/GenBank/DDBJ whole genome shotgun (WGS) entry which is preliminary data.</text>
</comment>
<dbReference type="EMBL" id="JANPWB010000010">
    <property type="protein sequence ID" value="KAJ1136791.1"/>
    <property type="molecule type" value="Genomic_DNA"/>
</dbReference>
<evidence type="ECO:0000256" key="3">
    <source>
        <dbReference type="ARBA" id="ARBA00022461"/>
    </source>
</evidence>
<dbReference type="Gene3D" id="1.10.3590.10">
    <property type="entry name" value="acid-sensing ion channel 1 domain"/>
    <property type="match status" value="1"/>
</dbReference>
<dbReference type="PANTHER" id="PTHR11690">
    <property type="entry name" value="AMILORIDE-SENSITIVE SODIUM CHANNEL-RELATED"/>
    <property type="match status" value="1"/>
</dbReference>
<evidence type="ECO:0000313" key="12">
    <source>
        <dbReference type="EMBL" id="KAJ1136791.1"/>
    </source>
</evidence>
<comment type="similarity">
    <text evidence="11">Belongs to the amiloride-sensitive sodium channel (TC 1.A.6) family.</text>
</comment>
<dbReference type="InterPro" id="IPR001873">
    <property type="entry name" value="ENaC"/>
</dbReference>
<keyword evidence="8" id="KW-0472">Membrane</keyword>
<evidence type="ECO:0000256" key="2">
    <source>
        <dbReference type="ARBA" id="ARBA00022448"/>
    </source>
</evidence>